<dbReference type="InterPro" id="IPR058600">
    <property type="entry name" value="YhjD-like"/>
</dbReference>
<dbReference type="EMBL" id="JADBEL010000048">
    <property type="protein sequence ID" value="MBE1557078.1"/>
    <property type="molecule type" value="Genomic_DNA"/>
</dbReference>
<sequence>MLIPSDSFPHFENMNYRPMILTILAKNREEFENGNFKLSVPYLKLIDQSMAAIQDELKESKGNLHI</sequence>
<name>A0A927MM23_9BACL</name>
<reference evidence="1" key="1">
    <citation type="submission" date="2020-10" db="EMBL/GenBank/DDBJ databases">
        <title>Genomic Encyclopedia of Type Strains, Phase IV (KMG-IV): sequencing the most valuable type-strain genomes for metagenomic binning, comparative biology and taxonomic classification.</title>
        <authorList>
            <person name="Goeker M."/>
        </authorList>
    </citation>
    <scope>NUCLEOTIDE SEQUENCE</scope>
    <source>
        <strain evidence="1">DSM 13886</strain>
    </source>
</reference>
<organism evidence="1 2">
    <name type="scientific">Sporosarcina limicola</name>
    <dbReference type="NCBI Taxonomy" id="34101"/>
    <lineage>
        <taxon>Bacteria</taxon>
        <taxon>Bacillati</taxon>
        <taxon>Bacillota</taxon>
        <taxon>Bacilli</taxon>
        <taxon>Bacillales</taxon>
        <taxon>Caryophanaceae</taxon>
        <taxon>Sporosarcina</taxon>
    </lineage>
</organism>
<dbReference type="Pfam" id="PF26325">
    <property type="entry name" value="YhjD"/>
    <property type="match status" value="1"/>
</dbReference>
<accession>A0A927MM23</accession>
<comment type="caution">
    <text evidence="1">The sequence shown here is derived from an EMBL/GenBank/DDBJ whole genome shotgun (WGS) entry which is preliminary data.</text>
</comment>
<gene>
    <name evidence="1" type="ORF">H4683_004210</name>
</gene>
<proteinExistence type="predicted"/>
<keyword evidence="2" id="KW-1185">Reference proteome</keyword>
<evidence type="ECO:0000313" key="2">
    <source>
        <dbReference type="Proteomes" id="UP000658225"/>
    </source>
</evidence>
<dbReference type="AlphaFoldDB" id="A0A927MM23"/>
<dbReference type="Proteomes" id="UP000658225">
    <property type="component" value="Unassembled WGS sequence"/>
</dbReference>
<evidence type="ECO:0000313" key="1">
    <source>
        <dbReference type="EMBL" id="MBE1557078.1"/>
    </source>
</evidence>
<protein>
    <submittedName>
        <fullName evidence="1">Uncharacterized protein</fullName>
    </submittedName>
</protein>